<proteinExistence type="inferred from homology"/>
<dbReference type="Pfam" id="PF00125">
    <property type="entry name" value="Histone"/>
    <property type="match status" value="1"/>
</dbReference>
<dbReference type="PANTHER" id="PTHR11426">
    <property type="entry name" value="HISTONE H3"/>
    <property type="match status" value="1"/>
</dbReference>
<dbReference type="GO" id="GO:0000786">
    <property type="term" value="C:nucleosome"/>
    <property type="evidence" value="ECO:0007669"/>
    <property type="project" value="InterPro"/>
</dbReference>
<accession>A0A182QFH7</accession>
<feature type="region of interest" description="Disordered" evidence="2">
    <location>
        <begin position="1"/>
        <end position="94"/>
    </location>
</feature>
<dbReference type="EMBL" id="AXCN02000772">
    <property type="status" value="NOT_ANNOTATED_CDS"/>
    <property type="molecule type" value="Genomic_DNA"/>
</dbReference>
<dbReference type="Gene3D" id="1.10.20.10">
    <property type="entry name" value="Histone, subunit A"/>
    <property type="match status" value="1"/>
</dbReference>
<dbReference type="GO" id="GO:0046982">
    <property type="term" value="F:protein heterodimerization activity"/>
    <property type="evidence" value="ECO:0007669"/>
    <property type="project" value="InterPro"/>
</dbReference>
<feature type="compositionally biased region" description="Basic residues" evidence="2">
    <location>
        <begin position="81"/>
        <end position="90"/>
    </location>
</feature>
<dbReference type="EnsemblMetazoa" id="AFAF009137-RA">
    <property type="protein sequence ID" value="AFAF009137-PA"/>
    <property type="gene ID" value="AFAF009137"/>
</dbReference>
<dbReference type="InterPro" id="IPR009072">
    <property type="entry name" value="Histone-fold"/>
</dbReference>
<feature type="compositionally biased region" description="Low complexity" evidence="2">
    <location>
        <begin position="8"/>
        <end position="33"/>
    </location>
</feature>
<dbReference type="VEuPathDB" id="VectorBase:AFAF009137"/>
<dbReference type="GO" id="GO:0003677">
    <property type="term" value="F:DNA binding"/>
    <property type="evidence" value="ECO:0007669"/>
    <property type="project" value="InterPro"/>
</dbReference>
<feature type="compositionally biased region" description="Polar residues" evidence="2">
    <location>
        <begin position="46"/>
        <end position="79"/>
    </location>
</feature>
<name>A0A182QFH7_9DIPT</name>
<dbReference type="PRINTS" id="PR00622">
    <property type="entry name" value="HISTONEH3"/>
</dbReference>
<dbReference type="GO" id="GO:0030527">
    <property type="term" value="F:structural constituent of chromatin"/>
    <property type="evidence" value="ECO:0007669"/>
    <property type="project" value="InterPro"/>
</dbReference>
<dbReference type="AlphaFoldDB" id="A0A182QFH7"/>
<protein>
    <recommendedName>
        <fullName evidence="3">Core Histone H2A/H2B/H3 domain-containing protein</fullName>
    </recommendedName>
</protein>
<keyword evidence="5" id="KW-1185">Reference proteome</keyword>
<evidence type="ECO:0000256" key="1">
    <source>
        <dbReference type="ARBA" id="ARBA00010343"/>
    </source>
</evidence>
<dbReference type="SUPFAM" id="SSF47113">
    <property type="entry name" value="Histone-fold"/>
    <property type="match status" value="1"/>
</dbReference>
<organism evidence="4 5">
    <name type="scientific">Anopheles farauti</name>
    <dbReference type="NCBI Taxonomy" id="69004"/>
    <lineage>
        <taxon>Eukaryota</taxon>
        <taxon>Metazoa</taxon>
        <taxon>Ecdysozoa</taxon>
        <taxon>Arthropoda</taxon>
        <taxon>Hexapoda</taxon>
        <taxon>Insecta</taxon>
        <taxon>Pterygota</taxon>
        <taxon>Neoptera</taxon>
        <taxon>Endopterygota</taxon>
        <taxon>Diptera</taxon>
        <taxon>Nematocera</taxon>
        <taxon>Culicoidea</taxon>
        <taxon>Culicidae</taxon>
        <taxon>Anophelinae</taxon>
        <taxon>Anopheles</taxon>
    </lineage>
</organism>
<evidence type="ECO:0000256" key="2">
    <source>
        <dbReference type="SAM" id="MobiDB-lite"/>
    </source>
</evidence>
<dbReference type="InterPro" id="IPR000164">
    <property type="entry name" value="Histone_H3/CENP-A"/>
</dbReference>
<dbReference type="STRING" id="69004.A0A182QFH7"/>
<comment type="similarity">
    <text evidence="1">Belongs to the histone H3 family.</text>
</comment>
<evidence type="ECO:0000259" key="3">
    <source>
        <dbReference type="Pfam" id="PF00125"/>
    </source>
</evidence>
<evidence type="ECO:0000313" key="4">
    <source>
        <dbReference type="EnsemblMetazoa" id="AFAF009137-PA"/>
    </source>
</evidence>
<dbReference type="SMART" id="SM00428">
    <property type="entry name" value="H3"/>
    <property type="match status" value="1"/>
</dbReference>
<dbReference type="InterPro" id="IPR007125">
    <property type="entry name" value="H2A/H2B/H3"/>
</dbReference>
<feature type="domain" description="Core Histone H2A/H2B/H3" evidence="3">
    <location>
        <begin position="105"/>
        <end position="179"/>
    </location>
</feature>
<reference evidence="5" key="1">
    <citation type="submission" date="2014-01" db="EMBL/GenBank/DDBJ databases">
        <title>The Genome Sequence of Anopheles farauti FAR1 (V2).</title>
        <authorList>
            <consortium name="The Broad Institute Genomics Platform"/>
            <person name="Neafsey D.E."/>
            <person name="Besansky N."/>
            <person name="Howell P."/>
            <person name="Walton C."/>
            <person name="Young S.K."/>
            <person name="Zeng Q."/>
            <person name="Gargeya S."/>
            <person name="Fitzgerald M."/>
            <person name="Haas B."/>
            <person name="Abouelleil A."/>
            <person name="Allen A.W."/>
            <person name="Alvarado L."/>
            <person name="Arachchi H.M."/>
            <person name="Berlin A.M."/>
            <person name="Chapman S.B."/>
            <person name="Gainer-Dewar J."/>
            <person name="Goldberg J."/>
            <person name="Griggs A."/>
            <person name="Gujja S."/>
            <person name="Hansen M."/>
            <person name="Howarth C."/>
            <person name="Imamovic A."/>
            <person name="Ireland A."/>
            <person name="Larimer J."/>
            <person name="McCowan C."/>
            <person name="Murphy C."/>
            <person name="Pearson M."/>
            <person name="Poon T.W."/>
            <person name="Priest M."/>
            <person name="Roberts A."/>
            <person name="Saif S."/>
            <person name="Shea T."/>
            <person name="Sisk P."/>
            <person name="Sykes S."/>
            <person name="Wortman J."/>
            <person name="Nusbaum C."/>
            <person name="Birren B."/>
        </authorList>
    </citation>
    <scope>NUCLEOTIDE SEQUENCE [LARGE SCALE GENOMIC DNA]</scope>
    <source>
        <strain evidence="5">FAR1</strain>
    </source>
</reference>
<reference evidence="4" key="2">
    <citation type="submission" date="2020-05" db="UniProtKB">
        <authorList>
            <consortium name="EnsemblMetazoa"/>
        </authorList>
    </citation>
    <scope>IDENTIFICATION</scope>
    <source>
        <strain evidence="4">FAR1</strain>
    </source>
</reference>
<sequence length="185" mass="20921">MTNNKPVSLSDILGSSISTSDSNSTDLSNRSLLANEENVSIEEPYGSNNRGSYDRSNNTTNENLDEQPSNSAHTTNSVTAKPKKNRRKPSKPSDWKLIKDMLHLQGTVHYLIPKLSFGRVIREILSEFAPTGLRVTPQALECLQESAELYTVQLFQDAYRCTFHRDRITLQPKDIQLALMLRREL</sequence>
<dbReference type="Proteomes" id="UP000075886">
    <property type="component" value="Unassembled WGS sequence"/>
</dbReference>
<evidence type="ECO:0000313" key="5">
    <source>
        <dbReference type="Proteomes" id="UP000075886"/>
    </source>
</evidence>